<protein>
    <recommendedName>
        <fullName evidence="6">Thioredoxin domain-containing protein</fullName>
    </recommendedName>
</protein>
<feature type="domain" description="Thioredoxin" evidence="6">
    <location>
        <begin position="12"/>
        <end position="139"/>
    </location>
</feature>
<dbReference type="CDD" id="cd03005">
    <property type="entry name" value="PDI_a_ERp46"/>
    <property type="match status" value="1"/>
</dbReference>
<evidence type="ECO:0000256" key="2">
    <source>
        <dbReference type="ARBA" id="ARBA00022729"/>
    </source>
</evidence>
<comment type="caution">
    <text evidence="7">The sequence shown here is derived from an EMBL/GenBank/DDBJ whole genome shotgun (WGS) entry which is preliminary data.</text>
</comment>
<evidence type="ECO:0000256" key="3">
    <source>
        <dbReference type="ARBA" id="ARBA00022737"/>
    </source>
</evidence>
<organism evidence="7 8">
    <name type="scientific">Diploptera punctata</name>
    <name type="common">Pacific beetle cockroach</name>
    <dbReference type="NCBI Taxonomy" id="6984"/>
    <lineage>
        <taxon>Eukaryota</taxon>
        <taxon>Metazoa</taxon>
        <taxon>Ecdysozoa</taxon>
        <taxon>Arthropoda</taxon>
        <taxon>Hexapoda</taxon>
        <taxon>Insecta</taxon>
        <taxon>Pterygota</taxon>
        <taxon>Neoptera</taxon>
        <taxon>Polyneoptera</taxon>
        <taxon>Dictyoptera</taxon>
        <taxon>Blattodea</taxon>
        <taxon>Blaberoidea</taxon>
        <taxon>Blaberidae</taxon>
        <taxon>Diplopterinae</taxon>
        <taxon>Diploptera</taxon>
    </lineage>
</organism>
<dbReference type="SUPFAM" id="SSF52833">
    <property type="entry name" value="Thioredoxin-like"/>
    <property type="match status" value="3"/>
</dbReference>
<proteinExistence type="inferred from homology"/>
<dbReference type="PRINTS" id="PR00421">
    <property type="entry name" value="THIOREDOXIN"/>
</dbReference>
<dbReference type="GO" id="GO:0005783">
    <property type="term" value="C:endoplasmic reticulum"/>
    <property type="evidence" value="ECO:0007669"/>
    <property type="project" value="TreeGrafter"/>
</dbReference>
<evidence type="ECO:0000256" key="4">
    <source>
        <dbReference type="ARBA" id="ARBA00023284"/>
    </source>
</evidence>
<gene>
    <name evidence="7" type="ORF">L9F63_003463</name>
</gene>
<dbReference type="Gene3D" id="3.40.30.10">
    <property type="entry name" value="Glutaredoxin"/>
    <property type="match status" value="3"/>
</dbReference>
<dbReference type="FunFam" id="3.40.30.10:FF:000398">
    <property type="entry name" value="Thioredoxin domain-containing protein"/>
    <property type="match status" value="1"/>
</dbReference>
<evidence type="ECO:0000256" key="1">
    <source>
        <dbReference type="ARBA" id="ARBA00006347"/>
    </source>
</evidence>
<dbReference type="InterPro" id="IPR017937">
    <property type="entry name" value="Thioredoxin_CS"/>
</dbReference>
<sequence>VLTNNPTGIRSIMHSLIAEITELNSEHDNDIHTIQYNSQSFSSEMPKNNHFVMFFAPWCGHCNRLAPTWEELAETFNKDESEITIAKVDCTTDTSLCSDQDVTGYPTLKFFKTGESDSVKFRGTRDLASLTAFINEQLGKVQEDSESEPTAPEPVNGLVELTDETFSKHVASGRHFVKFYAPWCGHCQKLAPTWDALAKSLEYDTTVTIAKVDCTVHRTVCNNFDIKGYPTLLWIEDGKKVEKYQGQRTHEDLKAFVTQMLGSEDTESEEKMQEEDNSSPVAVLSGDSFDHGISKGVVFIKFFAPWCGHCKRLAPTWEELGKKFIGNPSVKIVKVDCTLDTSKDLCNEQEVDGFPTLFLYKDGKKIAEYTGSRSLDDMYDFVMKHIQHDEL</sequence>
<evidence type="ECO:0000313" key="8">
    <source>
        <dbReference type="Proteomes" id="UP001233999"/>
    </source>
</evidence>
<keyword evidence="8" id="KW-1185">Reference proteome</keyword>
<dbReference type="PROSITE" id="PS51352">
    <property type="entry name" value="THIOREDOXIN_2"/>
    <property type="match status" value="3"/>
</dbReference>
<accession>A0AAD7ZL89</accession>
<evidence type="ECO:0000256" key="5">
    <source>
        <dbReference type="RuleBase" id="RU004208"/>
    </source>
</evidence>
<dbReference type="Pfam" id="PF00085">
    <property type="entry name" value="Thioredoxin"/>
    <property type="match status" value="3"/>
</dbReference>
<dbReference type="InterPro" id="IPR036249">
    <property type="entry name" value="Thioredoxin-like_sf"/>
</dbReference>
<feature type="domain" description="Thioredoxin" evidence="6">
    <location>
        <begin position="261"/>
        <end position="387"/>
    </location>
</feature>
<keyword evidence="4" id="KW-0676">Redox-active center</keyword>
<reference evidence="7" key="1">
    <citation type="journal article" date="2023" name="IScience">
        <title>Live-bearing cockroach genome reveals convergent evolutionary mechanisms linked to viviparity in insects and beyond.</title>
        <authorList>
            <person name="Fouks B."/>
            <person name="Harrison M.C."/>
            <person name="Mikhailova A.A."/>
            <person name="Marchal E."/>
            <person name="English S."/>
            <person name="Carruthers M."/>
            <person name="Jennings E.C."/>
            <person name="Chiamaka E.L."/>
            <person name="Frigard R.A."/>
            <person name="Pippel M."/>
            <person name="Attardo G.M."/>
            <person name="Benoit J.B."/>
            <person name="Bornberg-Bauer E."/>
            <person name="Tobe S.S."/>
        </authorList>
    </citation>
    <scope>NUCLEOTIDE SEQUENCE</scope>
    <source>
        <strain evidence="7">Stay&amp;Tobe</strain>
    </source>
</reference>
<evidence type="ECO:0000313" key="7">
    <source>
        <dbReference type="EMBL" id="KAJ9582197.1"/>
    </source>
</evidence>
<keyword evidence="3" id="KW-0677">Repeat</keyword>
<dbReference type="InterPro" id="IPR051063">
    <property type="entry name" value="PDI"/>
</dbReference>
<dbReference type="InterPro" id="IPR005788">
    <property type="entry name" value="PDI_thioredoxin-like_dom"/>
</dbReference>
<dbReference type="Proteomes" id="UP001233999">
    <property type="component" value="Unassembled WGS sequence"/>
</dbReference>
<dbReference type="EMBL" id="JASPKZ010007818">
    <property type="protein sequence ID" value="KAJ9582197.1"/>
    <property type="molecule type" value="Genomic_DNA"/>
</dbReference>
<dbReference type="PROSITE" id="PS00194">
    <property type="entry name" value="THIOREDOXIN_1"/>
    <property type="match status" value="3"/>
</dbReference>
<dbReference type="AlphaFoldDB" id="A0AAD7ZL89"/>
<dbReference type="PANTHER" id="PTHR45672">
    <property type="entry name" value="PROTEIN DISULFIDE-ISOMERASE C17H9.14C-RELATED"/>
    <property type="match status" value="1"/>
</dbReference>
<name>A0AAD7ZL89_DIPPU</name>
<dbReference type="NCBIfam" id="TIGR01126">
    <property type="entry name" value="pdi_dom"/>
    <property type="match status" value="2"/>
</dbReference>
<dbReference type="GO" id="GO:0003756">
    <property type="term" value="F:protein disulfide isomerase activity"/>
    <property type="evidence" value="ECO:0007669"/>
    <property type="project" value="InterPro"/>
</dbReference>
<evidence type="ECO:0000259" key="6">
    <source>
        <dbReference type="PROSITE" id="PS51352"/>
    </source>
</evidence>
<reference evidence="7" key="2">
    <citation type="submission" date="2023-05" db="EMBL/GenBank/DDBJ databases">
        <authorList>
            <person name="Fouks B."/>
        </authorList>
    </citation>
    <scope>NUCLEOTIDE SEQUENCE</scope>
    <source>
        <strain evidence="7">Stay&amp;Tobe</strain>
        <tissue evidence="7">Testes</tissue>
    </source>
</reference>
<keyword evidence="2" id="KW-0732">Signal</keyword>
<dbReference type="InterPro" id="IPR013766">
    <property type="entry name" value="Thioredoxin_domain"/>
</dbReference>
<comment type="similarity">
    <text evidence="1 5">Belongs to the protein disulfide isomerase family.</text>
</comment>
<feature type="non-terminal residue" evidence="7">
    <location>
        <position position="391"/>
    </location>
</feature>
<feature type="domain" description="Thioredoxin" evidence="6">
    <location>
        <begin position="141"/>
        <end position="260"/>
    </location>
</feature>
<dbReference type="PANTHER" id="PTHR45672:SF3">
    <property type="entry name" value="THIOREDOXIN DOMAIN-CONTAINING PROTEIN 5"/>
    <property type="match status" value="1"/>
</dbReference>
<dbReference type="GO" id="GO:0006457">
    <property type="term" value="P:protein folding"/>
    <property type="evidence" value="ECO:0007669"/>
    <property type="project" value="TreeGrafter"/>
</dbReference>